<dbReference type="CDD" id="cd09898">
    <property type="entry name" value="H3TH_53EXO"/>
    <property type="match status" value="1"/>
</dbReference>
<dbReference type="Pfam" id="PF01367">
    <property type="entry name" value="5_3_exonuc"/>
    <property type="match status" value="1"/>
</dbReference>
<dbReference type="InterPro" id="IPR036279">
    <property type="entry name" value="5-3_exonuclease_C_sf"/>
</dbReference>
<dbReference type="InterPro" id="IPR002421">
    <property type="entry name" value="5-3_exonuclease"/>
</dbReference>
<evidence type="ECO:0000256" key="5">
    <source>
        <dbReference type="ARBA" id="ARBA00050026"/>
    </source>
</evidence>
<dbReference type="OrthoDB" id="9806424at2"/>
<proteinExistence type="predicted"/>
<sequence length="308" mass="34429">MRAETKGRVMLVDGMALLFRAFYATSYGGYIRKTKAGLPTNAVYGFLQYFFDAVSTFEPSHVVCCWDMGKGTFRTEKYDGYKSNRIEAPLELIPQFDLVKDVVAELGVPNIGLAGYEADDCIGTLASCYSENSEVYILTGDHDMLQLIDENVKVVIMKKGRSNYKVYDLAELLEEKGLTPRQVIDLKGFMGDTSDNYPGVKGIGEKTALKLLTEYGTVEGVIENLHLLPKGVRTKIEADLDMLHLSRELAEIRCDVPVVCQLTEALWQLQRETAARKFQELEFGSLMHLIAEVQDERGIVQIELGDLG</sequence>
<dbReference type="GO" id="GO:0033567">
    <property type="term" value="P:DNA replication, Okazaki fragment processing"/>
    <property type="evidence" value="ECO:0007669"/>
    <property type="project" value="InterPro"/>
</dbReference>
<dbReference type="InterPro" id="IPR029060">
    <property type="entry name" value="PIN-like_dom_sf"/>
</dbReference>
<dbReference type="CDD" id="cd09859">
    <property type="entry name" value="PIN_53EXO"/>
    <property type="match status" value="1"/>
</dbReference>
<gene>
    <name evidence="7" type="ORF">BSK52_22995</name>
</gene>
<dbReference type="Gene3D" id="3.40.50.1010">
    <property type="entry name" value="5'-nuclease"/>
    <property type="match status" value="1"/>
</dbReference>
<comment type="function">
    <text evidence="4">5'-3' exonuclease acting preferentially on double-stranded DNA.</text>
</comment>
<dbReference type="GO" id="GO:0017108">
    <property type="term" value="F:5'-flap endonuclease activity"/>
    <property type="evidence" value="ECO:0007669"/>
    <property type="project" value="InterPro"/>
</dbReference>
<dbReference type="Gene3D" id="1.10.150.20">
    <property type="entry name" value="5' to 3' exonuclease, C-terminal subdomain"/>
    <property type="match status" value="1"/>
</dbReference>
<dbReference type="AlphaFoldDB" id="A0A1R0XP36"/>
<dbReference type="Proteomes" id="UP000187439">
    <property type="component" value="Unassembled WGS sequence"/>
</dbReference>
<keyword evidence="3" id="KW-0238">DNA-binding</keyword>
<feature type="domain" description="5'-3' exonuclease" evidence="6">
    <location>
        <begin position="7"/>
        <end position="268"/>
    </location>
</feature>
<dbReference type="InterPro" id="IPR008918">
    <property type="entry name" value="HhH2"/>
</dbReference>
<dbReference type="FunFam" id="1.10.150.20:FF:000003">
    <property type="entry name" value="DNA polymerase I"/>
    <property type="match status" value="1"/>
</dbReference>
<dbReference type="PANTHER" id="PTHR42646:SF2">
    <property type="entry name" value="5'-3' EXONUCLEASE FAMILY PROTEIN"/>
    <property type="match status" value="1"/>
</dbReference>
<evidence type="ECO:0000313" key="8">
    <source>
        <dbReference type="Proteomes" id="UP000187439"/>
    </source>
</evidence>
<organism evidence="7 8">
    <name type="scientific">Paenibacillus odorifer</name>
    <dbReference type="NCBI Taxonomy" id="189426"/>
    <lineage>
        <taxon>Bacteria</taxon>
        <taxon>Bacillati</taxon>
        <taxon>Bacillota</taxon>
        <taxon>Bacilli</taxon>
        <taxon>Bacillales</taxon>
        <taxon>Paenibacillaceae</taxon>
        <taxon>Paenibacillus</taxon>
    </lineage>
</organism>
<dbReference type="RefSeq" id="WP_076120818.1">
    <property type="nucleotide sequence ID" value="NZ_MPTC01000026.1"/>
</dbReference>
<dbReference type="SUPFAM" id="SSF88723">
    <property type="entry name" value="PIN domain-like"/>
    <property type="match status" value="1"/>
</dbReference>
<dbReference type="SUPFAM" id="SSF47807">
    <property type="entry name" value="5' to 3' exonuclease, C-terminal subdomain"/>
    <property type="match status" value="1"/>
</dbReference>
<reference evidence="7 8" key="1">
    <citation type="submission" date="2016-10" db="EMBL/GenBank/DDBJ databases">
        <title>Paenibacillus species isolates.</title>
        <authorList>
            <person name="Beno S.M."/>
        </authorList>
    </citation>
    <scope>NUCLEOTIDE SEQUENCE [LARGE SCALE GENOMIC DNA]</scope>
    <source>
        <strain evidence="7 8">FSL H7-0710</strain>
    </source>
</reference>
<dbReference type="GO" id="GO:0003677">
    <property type="term" value="F:DNA binding"/>
    <property type="evidence" value="ECO:0007669"/>
    <property type="project" value="UniProtKB-KW"/>
</dbReference>
<evidence type="ECO:0000259" key="6">
    <source>
        <dbReference type="SMART" id="SM00475"/>
    </source>
</evidence>
<evidence type="ECO:0000256" key="2">
    <source>
        <dbReference type="ARBA" id="ARBA00022801"/>
    </source>
</evidence>
<evidence type="ECO:0000313" key="7">
    <source>
        <dbReference type="EMBL" id="OMD36871.1"/>
    </source>
</evidence>
<name>A0A1R0XP36_9BACL</name>
<evidence type="ECO:0000256" key="4">
    <source>
        <dbReference type="ARBA" id="ARBA00049957"/>
    </source>
</evidence>
<evidence type="ECO:0000256" key="1">
    <source>
        <dbReference type="ARBA" id="ARBA00022722"/>
    </source>
</evidence>
<protein>
    <recommendedName>
        <fullName evidence="5">5'-3' exonuclease</fullName>
    </recommendedName>
</protein>
<comment type="caution">
    <text evidence="7">The sequence shown here is derived from an EMBL/GenBank/DDBJ whole genome shotgun (WGS) entry which is preliminary data.</text>
</comment>
<keyword evidence="2" id="KW-0378">Hydrolase</keyword>
<keyword evidence="7" id="KW-0255">Endonuclease</keyword>
<dbReference type="InterPro" id="IPR038969">
    <property type="entry name" value="FEN"/>
</dbReference>
<accession>A0A1R0XP36</accession>
<dbReference type="EMBL" id="MPTC01000026">
    <property type="protein sequence ID" value="OMD36871.1"/>
    <property type="molecule type" value="Genomic_DNA"/>
</dbReference>
<dbReference type="GO" id="GO:0008409">
    <property type="term" value="F:5'-3' exonuclease activity"/>
    <property type="evidence" value="ECO:0007669"/>
    <property type="project" value="InterPro"/>
</dbReference>
<dbReference type="Pfam" id="PF02739">
    <property type="entry name" value="5_3_exonuc_N"/>
    <property type="match status" value="1"/>
</dbReference>
<dbReference type="PANTHER" id="PTHR42646">
    <property type="entry name" value="FLAP ENDONUCLEASE XNI"/>
    <property type="match status" value="1"/>
</dbReference>
<dbReference type="InterPro" id="IPR020046">
    <property type="entry name" value="5-3_exonucl_a-hlix_arch_N"/>
</dbReference>
<dbReference type="SMART" id="SM00279">
    <property type="entry name" value="HhH2"/>
    <property type="match status" value="1"/>
</dbReference>
<dbReference type="SMART" id="SM00475">
    <property type="entry name" value="53EXOc"/>
    <property type="match status" value="1"/>
</dbReference>
<evidence type="ECO:0000256" key="3">
    <source>
        <dbReference type="ARBA" id="ARBA00023125"/>
    </source>
</evidence>
<dbReference type="InterPro" id="IPR020045">
    <property type="entry name" value="DNA_polI_H3TH"/>
</dbReference>
<keyword evidence="1" id="KW-0540">Nuclease</keyword>